<evidence type="ECO:0000256" key="1">
    <source>
        <dbReference type="ARBA" id="ARBA00022737"/>
    </source>
</evidence>
<dbReference type="EMBL" id="CAJNNV010008915">
    <property type="protein sequence ID" value="CAE8596782.1"/>
    <property type="molecule type" value="Genomic_DNA"/>
</dbReference>
<evidence type="ECO:0000313" key="3">
    <source>
        <dbReference type="EMBL" id="CAE8596782.1"/>
    </source>
</evidence>
<name>A0A813F8J8_POLGL</name>
<dbReference type="AlphaFoldDB" id="A0A813F8J8"/>
<dbReference type="PANTHER" id="PTHR47936">
    <property type="entry name" value="PPR_LONG DOMAIN-CONTAINING PROTEIN"/>
    <property type="match status" value="1"/>
</dbReference>
<feature type="repeat" description="PPR" evidence="2">
    <location>
        <begin position="39"/>
        <end position="73"/>
    </location>
</feature>
<dbReference type="InterPro" id="IPR002885">
    <property type="entry name" value="PPR_rpt"/>
</dbReference>
<evidence type="ECO:0000313" key="4">
    <source>
        <dbReference type="EMBL" id="CAE8608880.1"/>
    </source>
</evidence>
<organism evidence="4 5">
    <name type="scientific">Polarella glacialis</name>
    <name type="common">Dinoflagellate</name>
    <dbReference type="NCBI Taxonomy" id="89957"/>
    <lineage>
        <taxon>Eukaryota</taxon>
        <taxon>Sar</taxon>
        <taxon>Alveolata</taxon>
        <taxon>Dinophyceae</taxon>
        <taxon>Suessiales</taxon>
        <taxon>Suessiaceae</taxon>
        <taxon>Polarella</taxon>
    </lineage>
</organism>
<evidence type="ECO:0000256" key="2">
    <source>
        <dbReference type="PROSITE-ProRule" id="PRU00708"/>
    </source>
</evidence>
<keyword evidence="5" id="KW-1185">Reference proteome</keyword>
<dbReference type="Gene3D" id="1.25.40.10">
    <property type="entry name" value="Tetratricopeptide repeat domain"/>
    <property type="match status" value="1"/>
</dbReference>
<reference evidence="4" key="1">
    <citation type="submission" date="2021-02" db="EMBL/GenBank/DDBJ databases">
        <authorList>
            <person name="Dougan E. K."/>
            <person name="Rhodes N."/>
            <person name="Thang M."/>
            <person name="Chan C."/>
        </authorList>
    </citation>
    <scope>NUCLEOTIDE SEQUENCE</scope>
</reference>
<sequence>MQPGSTIIWAAAIVVLKDGQWHLALSIMNSMPDMRLLPSEISYGALICACDKGGQWQPALGLLSAMTDLRVIPDVMSYSAAIGACERGAGCWPW</sequence>
<dbReference type="InterPro" id="IPR011990">
    <property type="entry name" value="TPR-like_helical_dom_sf"/>
</dbReference>
<accession>A0A813F8J8</accession>
<gene>
    <name evidence="3" type="ORF">PGLA1383_LOCUS15242</name>
    <name evidence="4" type="ORF">PGLA1383_LOCUS26710</name>
</gene>
<dbReference type="OrthoDB" id="424777at2759"/>
<dbReference type="EMBL" id="CAJNNV010024074">
    <property type="protein sequence ID" value="CAE8608880.1"/>
    <property type="molecule type" value="Genomic_DNA"/>
</dbReference>
<comment type="caution">
    <text evidence="4">The sequence shown here is derived from an EMBL/GenBank/DDBJ whole genome shotgun (WGS) entry which is preliminary data.</text>
</comment>
<feature type="non-terminal residue" evidence="4">
    <location>
        <position position="1"/>
    </location>
</feature>
<keyword evidence="1" id="KW-0677">Repeat</keyword>
<dbReference type="PANTHER" id="PTHR47936:SF1">
    <property type="entry name" value="PENTATRICOPEPTIDE REPEAT-CONTAINING PROTEIN GUN1, CHLOROPLASTIC"/>
    <property type="match status" value="1"/>
</dbReference>
<proteinExistence type="predicted"/>
<dbReference type="Proteomes" id="UP000654075">
    <property type="component" value="Unassembled WGS sequence"/>
</dbReference>
<protein>
    <recommendedName>
        <fullName evidence="6">Pentatricopeptide repeat-containing protein</fullName>
    </recommendedName>
</protein>
<evidence type="ECO:0000313" key="5">
    <source>
        <dbReference type="Proteomes" id="UP000654075"/>
    </source>
</evidence>
<dbReference type="PROSITE" id="PS51375">
    <property type="entry name" value="PPR"/>
    <property type="match status" value="1"/>
</dbReference>
<evidence type="ECO:0008006" key="6">
    <source>
        <dbReference type="Google" id="ProtNLM"/>
    </source>
</evidence>